<dbReference type="GO" id="GO:0032968">
    <property type="term" value="P:positive regulation of transcription elongation by RNA polymerase II"/>
    <property type="evidence" value="ECO:0007669"/>
    <property type="project" value="InterPro"/>
</dbReference>
<evidence type="ECO:0000256" key="1">
    <source>
        <dbReference type="ARBA" id="ARBA00004123"/>
    </source>
</evidence>
<evidence type="ECO:0000256" key="2">
    <source>
        <dbReference type="ARBA" id="ARBA00005249"/>
    </source>
</evidence>
<dbReference type="PANTHER" id="PTHR13011">
    <property type="entry name" value="TFIIF-ALPHA"/>
    <property type="match status" value="1"/>
</dbReference>
<feature type="compositionally biased region" description="Basic and acidic residues" evidence="9">
    <location>
        <begin position="323"/>
        <end position="346"/>
    </location>
</feature>
<dbReference type="GO" id="GO:0001096">
    <property type="term" value="F:TFIIF-class transcription factor complex binding"/>
    <property type="evidence" value="ECO:0007669"/>
    <property type="project" value="TreeGrafter"/>
</dbReference>
<evidence type="ECO:0000256" key="7">
    <source>
        <dbReference type="ARBA" id="ARBA00025232"/>
    </source>
</evidence>
<feature type="compositionally biased region" description="Basic and acidic residues" evidence="9">
    <location>
        <begin position="430"/>
        <end position="452"/>
    </location>
</feature>
<keyword evidence="3 8" id="KW-0805">Transcription regulation</keyword>
<dbReference type="GO" id="GO:0006367">
    <property type="term" value="P:transcription initiation at RNA polymerase II promoter"/>
    <property type="evidence" value="ECO:0007669"/>
    <property type="project" value="InterPro"/>
</dbReference>
<evidence type="ECO:0000313" key="10">
    <source>
        <dbReference type="Proteomes" id="UP000694844"/>
    </source>
</evidence>
<dbReference type="KEGG" id="cvn:111119151"/>
<dbReference type="SUPFAM" id="SSF50916">
    <property type="entry name" value="Rap30/74 interaction domains"/>
    <property type="match status" value="1"/>
</dbReference>
<keyword evidence="4 8" id="KW-0238">DNA-binding</keyword>
<dbReference type="GO" id="GO:0003677">
    <property type="term" value="F:DNA binding"/>
    <property type="evidence" value="ECO:0007669"/>
    <property type="project" value="UniProtKB-KW"/>
</dbReference>
<evidence type="ECO:0000256" key="3">
    <source>
        <dbReference type="ARBA" id="ARBA00023015"/>
    </source>
</evidence>
<feature type="compositionally biased region" description="Basic residues" evidence="9">
    <location>
        <begin position="272"/>
        <end position="288"/>
    </location>
</feature>
<dbReference type="OrthoDB" id="76676at2759"/>
<protein>
    <recommendedName>
        <fullName evidence="8">Transcription initiation factor IIF subunit alpha</fullName>
    </recommendedName>
</protein>
<sequence>MVAYYCHLHARYINMFTPGTSNSSTQEFIVRVPKDRRKKYKMMKFSTGNDVDFVKMSQTPIRMERENNLKEFKSAYDIDVLPKFGAGSEYGREQKEEARRKKYGIISRKYNPDDQPWILKIGKNKDMKKMKGVREGGITENTSYYIFTQCADGAFEAFPVEEWYTFSPMIKYKYLNSEEAEEEFSRRDKTLNLFSVMVRNRVRNEEDEGNPDEEDKVKAKTKKSKKKEKSEFLITEDEEWANYSDDGNEDEDEGEGADEEEQGIDQTLRDSKSKKKGKNKGKGKRNAKHNSDDEAVEESDEGDFDDREVDYITDSSSDDDMEDREKKDVYEEKGVDEERGLRKLIDSEDEESEEEEDKKSEKAEEEEEDGKAKKEKKKDDGSDSSSSSSSESDSDIEKEENLASVIFMQKGKKEHSSPVPRSATPSSVDGEDKKASKRKLESEDVSSKKSRTESPGASNKTSSAGITEEAIRRYLMRKPMTAKELLKKFKSKKVNMSKEEMTRTLTKYLKKIQPERKTINKNMYFSIKKE</sequence>
<dbReference type="Pfam" id="PF05793">
    <property type="entry name" value="TFIIF_alpha"/>
    <property type="match status" value="1"/>
</dbReference>
<dbReference type="Gene3D" id="1.10.10.10">
    <property type="entry name" value="Winged helix-like DNA-binding domain superfamily/Winged helix DNA-binding domain"/>
    <property type="match status" value="1"/>
</dbReference>
<dbReference type="GO" id="GO:0016251">
    <property type="term" value="F:RNA polymerase II general transcription initiation factor activity"/>
    <property type="evidence" value="ECO:0007669"/>
    <property type="project" value="TreeGrafter"/>
</dbReference>
<reference evidence="11" key="1">
    <citation type="submission" date="2025-08" db="UniProtKB">
        <authorList>
            <consortium name="RefSeq"/>
        </authorList>
    </citation>
    <scope>IDENTIFICATION</scope>
    <source>
        <tissue evidence="11">Whole sample</tissue>
    </source>
</reference>
<name>A0A8B8CJZ3_CRAVI</name>
<dbReference type="InterPro" id="IPR008851">
    <property type="entry name" value="TFIIF-alpha"/>
</dbReference>
<keyword evidence="10" id="KW-1185">Reference proteome</keyword>
<feature type="compositionally biased region" description="Polar residues" evidence="9">
    <location>
        <begin position="453"/>
        <end position="465"/>
    </location>
</feature>
<comment type="similarity">
    <text evidence="2 8">Belongs to the TFIIF alpha subunit family.</text>
</comment>
<accession>A0A8B8CJZ3</accession>
<comment type="subcellular location">
    <subcellularLocation>
        <location evidence="1 8">Nucleus</location>
    </subcellularLocation>
</comment>
<dbReference type="PANTHER" id="PTHR13011:SF0">
    <property type="entry name" value="GENERAL TRANSCRIPTION FACTOR IIF SUBUNIT 1"/>
    <property type="match status" value="1"/>
</dbReference>
<evidence type="ECO:0000256" key="6">
    <source>
        <dbReference type="ARBA" id="ARBA00023242"/>
    </source>
</evidence>
<evidence type="ECO:0000313" key="11">
    <source>
        <dbReference type="RefSeq" id="XP_022314726.1"/>
    </source>
</evidence>
<dbReference type="SUPFAM" id="SSF46785">
    <property type="entry name" value="Winged helix' DNA-binding domain"/>
    <property type="match status" value="1"/>
</dbReference>
<feature type="compositionally biased region" description="Acidic residues" evidence="9">
    <location>
        <begin position="293"/>
        <end position="308"/>
    </location>
</feature>
<dbReference type="InterPro" id="IPR036390">
    <property type="entry name" value="WH_DNA-bd_sf"/>
</dbReference>
<keyword evidence="6 8" id="KW-0539">Nucleus</keyword>
<evidence type="ECO:0000256" key="9">
    <source>
        <dbReference type="SAM" id="MobiDB-lite"/>
    </source>
</evidence>
<gene>
    <name evidence="11" type="primary">LOC111119151</name>
</gene>
<proteinExistence type="inferred from homology"/>
<keyword evidence="5 8" id="KW-0804">Transcription</keyword>
<dbReference type="GeneID" id="111119151"/>
<dbReference type="AlphaFoldDB" id="A0A8B8CJZ3"/>
<comment type="function">
    <text evidence="7 8">TFIIF is a general transcription initiation factor that binds to RNA polymerase II and helps to recruit it to the initiation complex in collaboration with TFIIB. It promotes transcription elongation.</text>
</comment>
<feature type="compositionally biased region" description="Acidic residues" evidence="9">
    <location>
        <begin position="234"/>
        <end position="263"/>
    </location>
</feature>
<dbReference type="GO" id="GO:0005674">
    <property type="term" value="C:transcription factor TFIIF complex"/>
    <property type="evidence" value="ECO:0007669"/>
    <property type="project" value="TreeGrafter"/>
</dbReference>
<dbReference type="InterPro" id="IPR036388">
    <property type="entry name" value="WH-like_DNA-bd_sf"/>
</dbReference>
<feature type="compositionally biased region" description="Acidic residues" evidence="9">
    <location>
        <begin position="347"/>
        <end position="356"/>
    </location>
</feature>
<dbReference type="Proteomes" id="UP000694844">
    <property type="component" value="Chromosome 2"/>
</dbReference>
<evidence type="ECO:0000256" key="8">
    <source>
        <dbReference type="RuleBase" id="RU366044"/>
    </source>
</evidence>
<dbReference type="InterPro" id="IPR011039">
    <property type="entry name" value="TFIIF_interaction"/>
</dbReference>
<evidence type="ECO:0000256" key="4">
    <source>
        <dbReference type="ARBA" id="ARBA00023125"/>
    </source>
</evidence>
<feature type="region of interest" description="Disordered" evidence="9">
    <location>
        <begin position="227"/>
        <end position="466"/>
    </location>
</feature>
<dbReference type="RefSeq" id="XP_022314726.1">
    <property type="nucleotide sequence ID" value="XM_022459018.1"/>
</dbReference>
<organism evidence="10 11">
    <name type="scientific">Crassostrea virginica</name>
    <name type="common">Eastern oyster</name>
    <dbReference type="NCBI Taxonomy" id="6565"/>
    <lineage>
        <taxon>Eukaryota</taxon>
        <taxon>Metazoa</taxon>
        <taxon>Spiralia</taxon>
        <taxon>Lophotrochozoa</taxon>
        <taxon>Mollusca</taxon>
        <taxon>Bivalvia</taxon>
        <taxon>Autobranchia</taxon>
        <taxon>Pteriomorphia</taxon>
        <taxon>Ostreida</taxon>
        <taxon>Ostreoidea</taxon>
        <taxon>Ostreidae</taxon>
        <taxon>Crassostrea</taxon>
    </lineage>
</organism>
<evidence type="ECO:0000256" key="5">
    <source>
        <dbReference type="ARBA" id="ARBA00023163"/>
    </source>
</evidence>